<dbReference type="EMBL" id="JBHSNZ010000038">
    <property type="protein sequence ID" value="MFC5812602.1"/>
    <property type="molecule type" value="Genomic_DNA"/>
</dbReference>
<accession>A0ABW1BHQ7</accession>
<evidence type="ECO:0000313" key="2">
    <source>
        <dbReference type="EMBL" id="MFC5812602.1"/>
    </source>
</evidence>
<comment type="caution">
    <text evidence="2">The sequence shown here is derived from an EMBL/GenBank/DDBJ whole genome shotgun (WGS) entry which is preliminary data.</text>
</comment>
<protein>
    <submittedName>
        <fullName evidence="2">Uncharacterized protein</fullName>
    </submittedName>
</protein>
<keyword evidence="3" id="KW-1185">Reference proteome</keyword>
<sequence length="64" mass="6623">MTARRTLGTGPAALAPVAAPAAAPVRLLPVERAAVEEDQEDGGADVLPGPEAGRKRRPLRIRGE</sequence>
<dbReference type="Proteomes" id="UP001596112">
    <property type="component" value="Unassembled WGS sequence"/>
</dbReference>
<proteinExistence type="predicted"/>
<feature type="compositionally biased region" description="Basic residues" evidence="1">
    <location>
        <begin position="54"/>
        <end position="64"/>
    </location>
</feature>
<evidence type="ECO:0000313" key="3">
    <source>
        <dbReference type="Proteomes" id="UP001596112"/>
    </source>
</evidence>
<reference evidence="3" key="1">
    <citation type="journal article" date="2019" name="Int. J. Syst. Evol. Microbiol.">
        <title>The Global Catalogue of Microorganisms (GCM) 10K type strain sequencing project: providing services to taxonomists for standard genome sequencing and annotation.</title>
        <authorList>
            <consortium name="The Broad Institute Genomics Platform"/>
            <consortium name="The Broad Institute Genome Sequencing Center for Infectious Disease"/>
            <person name="Wu L."/>
            <person name="Ma J."/>
        </authorList>
    </citation>
    <scope>NUCLEOTIDE SEQUENCE [LARGE SCALE GENOMIC DNA]</scope>
    <source>
        <strain evidence="3">JCM 9918</strain>
    </source>
</reference>
<name>A0ABW1BHQ7_9ACTN</name>
<dbReference type="RefSeq" id="WP_272172140.1">
    <property type="nucleotide sequence ID" value="NZ_JAQOSL010000046.1"/>
</dbReference>
<organism evidence="2 3">
    <name type="scientific">Streptomyces heilongjiangensis</name>
    <dbReference type="NCBI Taxonomy" id="945052"/>
    <lineage>
        <taxon>Bacteria</taxon>
        <taxon>Bacillati</taxon>
        <taxon>Actinomycetota</taxon>
        <taxon>Actinomycetes</taxon>
        <taxon>Kitasatosporales</taxon>
        <taxon>Streptomycetaceae</taxon>
        <taxon>Streptomyces</taxon>
    </lineage>
</organism>
<gene>
    <name evidence="2" type="ORF">ACFQGO_34720</name>
</gene>
<feature type="region of interest" description="Disordered" evidence="1">
    <location>
        <begin position="34"/>
        <end position="64"/>
    </location>
</feature>
<evidence type="ECO:0000256" key="1">
    <source>
        <dbReference type="SAM" id="MobiDB-lite"/>
    </source>
</evidence>